<dbReference type="GeneID" id="41608005"/>
<protein>
    <recommendedName>
        <fullName evidence="3">DUF1673 domain-containing protein</fullName>
    </recommendedName>
</protein>
<dbReference type="PATRIC" id="fig|1434119.4.peg.4945"/>
<evidence type="ECO:0000313" key="2">
    <source>
        <dbReference type="Proteomes" id="UP000033092"/>
    </source>
</evidence>
<evidence type="ECO:0000313" key="1">
    <source>
        <dbReference type="EMBL" id="AKB34502.1"/>
    </source>
</evidence>
<dbReference type="EMBL" id="CP009507">
    <property type="protein sequence ID" value="AKB34502.1"/>
    <property type="molecule type" value="Genomic_DNA"/>
</dbReference>
<dbReference type="AlphaFoldDB" id="A0A0E3PI45"/>
<organism evidence="1 2">
    <name type="scientific">Methanosarcina siciliae HI350</name>
    <dbReference type="NCBI Taxonomy" id="1434119"/>
    <lineage>
        <taxon>Archaea</taxon>
        <taxon>Methanobacteriati</taxon>
        <taxon>Methanobacteriota</taxon>
        <taxon>Stenosarchaea group</taxon>
        <taxon>Methanomicrobia</taxon>
        <taxon>Methanosarcinales</taxon>
        <taxon>Methanosarcinaceae</taxon>
        <taxon>Methanosarcina</taxon>
    </lineage>
</organism>
<dbReference type="HOGENOM" id="CLU_145824_0_0_2"/>
<name>A0A0E3PI45_9EURY</name>
<dbReference type="RefSeq" id="WP_148706119.1">
    <property type="nucleotide sequence ID" value="NZ_CP009507.1"/>
</dbReference>
<reference evidence="1 2" key="1">
    <citation type="submission" date="2014-07" db="EMBL/GenBank/DDBJ databases">
        <title>Methanogenic archaea and the global carbon cycle.</title>
        <authorList>
            <person name="Henriksen J.R."/>
            <person name="Luke J."/>
            <person name="Reinhart S."/>
            <person name="Benedict M.N."/>
            <person name="Youngblut N.D."/>
            <person name="Metcalf M.E."/>
            <person name="Whitaker R.J."/>
            <person name="Metcalf W.W."/>
        </authorList>
    </citation>
    <scope>NUCLEOTIDE SEQUENCE [LARGE SCALE GENOMIC DNA]</scope>
    <source>
        <strain evidence="1 2">HI350</strain>
    </source>
</reference>
<accession>A0A0E3PI45</accession>
<evidence type="ECO:0008006" key="3">
    <source>
        <dbReference type="Google" id="ProtNLM"/>
    </source>
</evidence>
<dbReference type="Pfam" id="PF07895">
    <property type="entry name" value="DUF1673"/>
    <property type="match status" value="1"/>
</dbReference>
<dbReference type="InterPro" id="IPR012874">
    <property type="entry name" value="DUF1673_METspp"/>
</dbReference>
<dbReference type="Proteomes" id="UP000033092">
    <property type="component" value="Chromosome"/>
</dbReference>
<sequence>MAFIESIRKMMGWCPNAKAPRYMSTKAEYENARKVARAPGPETSPDPAGIAGRDQPGYRENILLILLALVWLLPIAYRHELLPIFIILSAAAMYYDAQNIRAGNYFEKETFLGNIVTWRPISWGVVTAVGGGYYHGNLPVSSERDFQCK</sequence>
<dbReference type="KEGG" id="msz:MSSIH_3812"/>
<gene>
    <name evidence="1" type="ORF">MSSIH_3812</name>
</gene>
<proteinExistence type="predicted"/>